<reference evidence="4" key="1">
    <citation type="submission" date="2021-02" db="EMBL/GenBank/DDBJ databases">
        <authorList>
            <person name="Nowell W R."/>
        </authorList>
    </citation>
    <scope>NUCLEOTIDE SEQUENCE</scope>
</reference>
<dbReference type="InterPro" id="IPR046364">
    <property type="entry name" value="Exo70_C"/>
</dbReference>
<comment type="caution">
    <text evidence="4">The sequence shown here is derived from an EMBL/GenBank/DDBJ whole genome shotgun (WGS) entry which is preliminary data.</text>
</comment>
<dbReference type="GO" id="GO:0006887">
    <property type="term" value="P:exocytosis"/>
    <property type="evidence" value="ECO:0007669"/>
    <property type="project" value="InterPro"/>
</dbReference>
<dbReference type="AlphaFoldDB" id="A0A820K4U5"/>
<gene>
    <name evidence="4" type="ORF">OKA104_LOCUS48005</name>
</gene>
<comment type="similarity">
    <text evidence="1">Belongs to the EXO70 family.</text>
</comment>
<evidence type="ECO:0000313" key="4">
    <source>
        <dbReference type="EMBL" id="CAF4335650.1"/>
    </source>
</evidence>
<dbReference type="EMBL" id="CAJOAY010020042">
    <property type="protein sequence ID" value="CAF4335650.1"/>
    <property type="molecule type" value="Genomic_DNA"/>
</dbReference>
<dbReference type="InterPro" id="IPR016159">
    <property type="entry name" value="Cullin_repeat-like_dom_sf"/>
</dbReference>
<sequence>LRDRDHAQLRESFASINTAVNNLRQQCQEYTVSDIDLRDCLRNEEKQLIMKMFETYYNKFTNNDKEYYEEIYIFVFT</sequence>
<protein>
    <recommendedName>
        <fullName evidence="3">Exocyst complex subunit Exo70 C-terminal domain-containing protein</fullName>
    </recommendedName>
</protein>
<proteinExistence type="inferred from homology"/>
<dbReference type="SUPFAM" id="SSF74788">
    <property type="entry name" value="Cullin repeat-like"/>
    <property type="match status" value="1"/>
</dbReference>
<evidence type="ECO:0000259" key="3">
    <source>
        <dbReference type="Pfam" id="PF03081"/>
    </source>
</evidence>
<dbReference type="GO" id="GO:0000145">
    <property type="term" value="C:exocyst"/>
    <property type="evidence" value="ECO:0007669"/>
    <property type="project" value="InterPro"/>
</dbReference>
<dbReference type="Proteomes" id="UP000663881">
    <property type="component" value="Unassembled WGS sequence"/>
</dbReference>
<keyword evidence="2" id="KW-0813">Transport</keyword>
<dbReference type="Pfam" id="PF03081">
    <property type="entry name" value="Exo70_C"/>
    <property type="match status" value="1"/>
</dbReference>
<feature type="domain" description="Exocyst complex subunit Exo70 C-terminal" evidence="3">
    <location>
        <begin position="3"/>
        <end position="65"/>
    </location>
</feature>
<evidence type="ECO:0000256" key="1">
    <source>
        <dbReference type="ARBA" id="ARBA00006756"/>
    </source>
</evidence>
<name>A0A820K4U5_9BILA</name>
<evidence type="ECO:0000313" key="5">
    <source>
        <dbReference type="Proteomes" id="UP000663881"/>
    </source>
</evidence>
<organism evidence="4 5">
    <name type="scientific">Adineta steineri</name>
    <dbReference type="NCBI Taxonomy" id="433720"/>
    <lineage>
        <taxon>Eukaryota</taxon>
        <taxon>Metazoa</taxon>
        <taxon>Spiralia</taxon>
        <taxon>Gnathifera</taxon>
        <taxon>Rotifera</taxon>
        <taxon>Eurotatoria</taxon>
        <taxon>Bdelloidea</taxon>
        <taxon>Adinetida</taxon>
        <taxon>Adinetidae</taxon>
        <taxon>Adineta</taxon>
    </lineage>
</organism>
<feature type="non-terminal residue" evidence="4">
    <location>
        <position position="1"/>
    </location>
</feature>
<evidence type="ECO:0000256" key="2">
    <source>
        <dbReference type="ARBA" id="ARBA00022448"/>
    </source>
</evidence>
<dbReference type="Gene3D" id="1.20.1280.170">
    <property type="entry name" value="Exocyst complex component Exo70"/>
    <property type="match status" value="1"/>
</dbReference>
<accession>A0A820K4U5</accession>
<dbReference type="GO" id="GO:0005546">
    <property type="term" value="F:phosphatidylinositol-4,5-bisphosphate binding"/>
    <property type="evidence" value="ECO:0007669"/>
    <property type="project" value="InterPro"/>
</dbReference>